<dbReference type="GO" id="GO:0006228">
    <property type="term" value="P:UTP biosynthetic process"/>
    <property type="evidence" value="ECO:0007669"/>
    <property type="project" value="InterPro"/>
</dbReference>
<evidence type="ECO:0000256" key="2">
    <source>
        <dbReference type="ARBA" id="ARBA00008142"/>
    </source>
</evidence>
<reference evidence="10 11" key="1">
    <citation type="submission" date="2018-10" db="EMBL/GenBank/DDBJ databases">
        <title>Co-occurring genomic capacity for anaerobic methane metabolism and dissimilatory sulfite reduction discovered in the Korarchaeota.</title>
        <authorList>
            <person name="Mckay L.J."/>
            <person name="Dlakic M."/>
            <person name="Fields M.W."/>
            <person name="Delmont T.O."/>
            <person name="Eren A.M."/>
            <person name="Jay Z.J."/>
            <person name="Klingelsmith K.B."/>
            <person name="Rusch D.B."/>
            <person name="Inskeep W.P."/>
        </authorList>
    </citation>
    <scope>NUCLEOTIDE SEQUENCE [LARGE SCALE GENOMIC DNA]</scope>
    <source>
        <strain evidence="10 11">WS</strain>
    </source>
</reference>
<keyword evidence="4" id="KW-0597">Phosphoprotein</keyword>
<dbReference type="PROSITE" id="PS51374">
    <property type="entry name" value="NDPK_LIKE"/>
    <property type="match status" value="1"/>
</dbReference>
<protein>
    <recommendedName>
        <fullName evidence="3">nucleoside-diphosphate kinase</fullName>
        <ecNumber evidence="3">2.7.4.6</ecNumber>
    </recommendedName>
</protein>
<accession>A0A429G9Q0</accession>
<dbReference type="GO" id="GO:0006241">
    <property type="term" value="P:CTP biosynthetic process"/>
    <property type="evidence" value="ECO:0007669"/>
    <property type="project" value="InterPro"/>
</dbReference>
<gene>
    <name evidence="10" type="ORF">D9Q81_00540</name>
</gene>
<dbReference type="Gene3D" id="3.30.70.141">
    <property type="entry name" value="Nucleoside diphosphate kinase-like domain"/>
    <property type="match status" value="1"/>
</dbReference>
<feature type="domain" description="Nucleoside diphosphate kinase-like" evidence="9">
    <location>
        <begin position="37"/>
        <end position="178"/>
    </location>
</feature>
<evidence type="ECO:0000256" key="3">
    <source>
        <dbReference type="ARBA" id="ARBA00012966"/>
    </source>
</evidence>
<dbReference type="PRINTS" id="PR01243">
    <property type="entry name" value="NUCDPKINASE"/>
</dbReference>
<dbReference type="Pfam" id="PF00334">
    <property type="entry name" value="NDK"/>
    <property type="match status" value="1"/>
</dbReference>
<evidence type="ECO:0000256" key="8">
    <source>
        <dbReference type="RuleBase" id="RU004011"/>
    </source>
</evidence>
<dbReference type="EC" id="2.7.4.6" evidence="3"/>
<dbReference type="EMBL" id="RCOR01000006">
    <property type="protein sequence ID" value="RSN70530.1"/>
    <property type="molecule type" value="Genomic_DNA"/>
</dbReference>
<evidence type="ECO:0000256" key="6">
    <source>
        <dbReference type="ARBA" id="ARBA00022777"/>
    </source>
</evidence>
<name>A0A429G9Q0_9CREN</name>
<dbReference type="SUPFAM" id="SSF54919">
    <property type="entry name" value="Nucleoside diphosphate kinase, NDK"/>
    <property type="match status" value="1"/>
</dbReference>
<comment type="caution">
    <text evidence="7">Lacks conserved residue(s) required for the propagation of feature annotation.</text>
</comment>
<proteinExistence type="inferred from homology"/>
<dbReference type="RefSeq" id="WP_125740440.1">
    <property type="nucleotide sequence ID" value="NZ_RCOR01000006.1"/>
</dbReference>
<evidence type="ECO:0000259" key="9">
    <source>
        <dbReference type="SMART" id="SM00562"/>
    </source>
</evidence>
<keyword evidence="6" id="KW-0418">Kinase</keyword>
<evidence type="ECO:0000256" key="7">
    <source>
        <dbReference type="PROSITE-ProRule" id="PRU00706"/>
    </source>
</evidence>
<comment type="similarity">
    <text evidence="2 7 8">Belongs to the NDK family.</text>
</comment>
<comment type="cofactor">
    <cofactor evidence="1">
        <name>Mg(2+)</name>
        <dbReference type="ChEBI" id="CHEBI:18420"/>
    </cofactor>
</comment>
<evidence type="ECO:0000256" key="5">
    <source>
        <dbReference type="ARBA" id="ARBA00022679"/>
    </source>
</evidence>
<sequence length="366" mass="41668">MSLSYFERRDPIEREVFMNLREMFLSEADDEHIKSLQSFSFAMIKPDAFARGLAPEIVERLRENFIIGAIKLTEMDAQMIDELYMFVKQRYRDSWWIMPKVFSQAPVVAIMLVSESGESCPKLRELVGPTTPEAGKPGNLRYDMKGANRALNIIHASDDPASAIREALVFFEMDEVLDAMLSEEDASFDPDELVPEEPVNLSRWKSFNSIKSEALEFLESGKSRLQEALDREAEIVAKDLPLDDERLALMEVEAEISFLSSKILSDLNSELVRIARMPASLSKGKLAERMEDSIIALKIIELLSDELKLSKERDFDRILLSAISMGLINSEWEEVLLHSTWAVMPQMIGDLRRVNKPLLSVETETL</sequence>
<evidence type="ECO:0000256" key="1">
    <source>
        <dbReference type="ARBA" id="ARBA00001946"/>
    </source>
</evidence>
<dbReference type="PANTHER" id="PTHR11349">
    <property type="entry name" value="NUCLEOSIDE DIPHOSPHATE KINASE"/>
    <property type="match status" value="1"/>
</dbReference>
<dbReference type="SMART" id="SM00562">
    <property type="entry name" value="NDK"/>
    <property type="match status" value="1"/>
</dbReference>
<evidence type="ECO:0000256" key="4">
    <source>
        <dbReference type="ARBA" id="ARBA00022553"/>
    </source>
</evidence>
<dbReference type="InterPro" id="IPR034907">
    <property type="entry name" value="NDK-like_dom"/>
</dbReference>
<dbReference type="GO" id="GO:0004550">
    <property type="term" value="F:nucleoside diphosphate kinase activity"/>
    <property type="evidence" value="ECO:0007669"/>
    <property type="project" value="UniProtKB-EC"/>
</dbReference>
<comment type="caution">
    <text evidence="10">The sequence shown here is derived from an EMBL/GenBank/DDBJ whole genome shotgun (WGS) entry which is preliminary data.</text>
</comment>
<dbReference type="InterPro" id="IPR036850">
    <property type="entry name" value="NDK-like_dom_sf"/>
</dbReference>
<dbReference type="GO" id="GO:0006183">
    <property type="term" value="P:GTP biosynthetic process"/>
    <property type="evidence" value="ECO:0007669"/>
    <property type="project" value="InterPro"/>
</dbReference>
<dbReference type="InterPro" id="IPR001564">
    <property type="entry name" value="Nucleoside_diP_kinase"/>
</dbReference>
<organism evidence="10 11">
    <name type="scientific">Candidatus Korarchaeum cryptofilum</name>
    <dbReference type="NCBI Taxonomy" id="498846"/>
    <lineage>
        <taxon>Archaea</taxon>
        <taxon>Thermoproteota</taxon>
        <taxon>Candidatus Korarchaeia</taxon>
        <taxon>Candidatus Korarchaeales</taxon>
        <taxon>Candidatus Korarchaeaceae</taxon>
        <taxon>Candidatus Korarchaeum</taxon>
    </lineage>
</organism>
<evidence type="ECO:0000313" key="10">
    <source>
        <dbReference type="EMBL" id="RSN70530.1"/>
    </source>
</evidence>
<dbReference type="AlphaFoldDB" id="A0A429G9Q0"/>
<keyword evidence="5" id="KW-0808">Transferase</keyword>
<dbReference type="Proteomes" id="UP000278149">
    <property type="component" value="Unassembled WGS sequence"/>
</dbReference>
<evidence type="ECO:0000313" key="11">
    <source>
        <dbReference type="Proteomes" id="UP000278149"/>
    </source>
</evidence>